<dbReference type="SUPFAM" id="SSF81321">
    <property type="entry name" value="Family A G protein-coupled receptor-like"/>
    <property type="match status" value="1"/>
</dbReference>
<gene>
    <name evidence="8" type="ordered locus">DEHA2A14256g</name>
</gene>
<dbReference type="FunCoup" id="Q6BXX0">
    <property type="interactions" value="164"/>
</dbReference>
<keyword evidence="2 6" id="KW-0812">Transmembrane</keyword>
<evidence type="ECO:0000256" key="3">
    <source>
        <dbReference type="ARBA" id="ARBA00022989"/>
    </source>
</evidence>
<dbReference type="GeneID" id="2899401"/>
<comment type="subcellular location">
    <subcellularLocation>
        <location evidence="1">Membrane</location>
        <topology evidence="1">Multi-pass membrane protein</topology>
    </subcellularLocation>
</comment>
<dbReference type="OMA" id="FAQIDVW"/>
<evidence type="ECO:0000256" key="6">
    <source>
        <dbReference type="SAM" id="Phobius"/>
    </source>
</evidence>
<dbReference type="GO" id="GO:0004930">
    <property type="term" value="F:G protein-coupled receptor activity"/>
    <property type="evidence" value="ECO:0007669"/>
    <property type="project" value="TreeGrafter"/>
</dbReference>
<name>Q6BXX0_DEBHA</name>
<dbReference type="HOGENOM" id="CLU_019464_1_0_1"/>
<dbReference type="GO" id="GO:0005886">
    <property type="term" value="C:plasma membrane"/>
    <property type="evidence" value="ECO:0007669"/>
    <property type="project" value="TreeGrafter"/>
</dbReference>
<feature type="compositionally biased region" description="Polar residues" evidence="5">
    <location>
        <begin position="275"/>
        <end position="288"/>
    </location>
</feature>
<dbReference type="GO" id="GO:0007189">
    <property type="term" value="P:adenylate cyclase-activating G protein-coupled receptor signaling pathway"/>
    <property type="evidence" value="ECO:0007669"/>
    <property type="project" value="TreeGrafter"/>
</dbReference>
<evidence type="ECO:0000256" key="1">
    <source>
        <dbReference type="ARBA" id="ARBA00004141"/>
    </source>
</evidence>
<dbReference type="KEGG" id="dha:DEHA2A14256g"/>
<dbReference type="PANTHER" id="PTHR23112">
    <property type="entry name" value="G PROTEIN-COUPLED RECEPTOR 157-RELATED"/>
    <property type="match status" value="1"/>
</dbReference>
<dbReference type="PANTHER" id="PTHR23112:SF37">
    <property type="entry name" value="G PROTEIN-COUPLED RECEPTOR GPR1"/>
    <property type="match status" value="1"/>
</dbReference>
<dbReference type="InterPro" id="IPR023041">
    <property type="entry name" value="Glucose_rcpt_Git3-like_N"/>
</dbReference>
<dbReference type="Gene3D" id="1.20.1070.10">
    <property type="entry name" value="Rhodopsin 7-helix transmembrane proteins"/>
    <property type="match status" value="1"/>
</dbReference>
<dbReference type="Pfam" id="PF11970">
    <property type="entry name" value="GPR_Gpa2_C"/>
    <property type="match status" value="1"/>
</dbReference>
<evidence type="ECO:0000256" key="5">
    <source>
        <dbReference type="SAM" id="MobiDB-lite"/>
    </source>
</evidence>
<dbReference type="InParanoid" id="Q6BXX0"/>
<feature type="region of interest" description="Disordered" evidence="5">
    <location>
        <begin position="486"/>
        <end position="518"/>
    </location>
</feature>
<dbReference type="VEuPathDB" id="FungiDB:DEHA2A14256g"/>
<feature type="domain" description="G-protein coupled receptors family 1 profile" evidence="7">
    <location>
        <begin position="55"/>
        <end position="386"/>
    </location>
</feature>
<feature type="transmembrane region" description="Helical" evidence="6">
    <location>
        <begin position="116"/>
        <end position="141"/>
    </location>
</feature>
<feature type="transmembrane region" description="Helical" evidence="6">
    <location>
        <begin position="162"/>
        <end position="181"/>
    </location>
</feature>
<dbReference type="eggNOG" id="ENOG502QU8E">
    <property type="taxonomic scope" value="Eukaryota"/>
</dbReference>
<accession>Q6BXX0</accession>
<evidence type="ECO:0000313" key="8">
    <source>
        <dbReference type="EMBL" id="CAG84928.2"/>
    </source>
</evidence>
<dbReference type="OrthoDB" id="5368598at2759"/>
<organism evidence="8 9">
    <name type="scientific">Debaryomyces hansenii (strain ATCC 36239 / CBS 767 / BCRC 21394 / JCM 1990 / NBRC 0083 / IGC 2968)</name>
    <name type="common">Yeast</name>
    <name type="synonym">Torulaspora hansenii</name>
    <dbReference type="NCBI Taxonomy" id="284592"/>
    <lineage>
        <taxon>Eukaryota</taxon>
        <taxon>Fungi</taxon>
        <taxon>Dikarya</taxon>
        <taxon>Ascomycota</taxon>
        <taxon>Saccharomycotina</taxon>
        <taxon>Pichiomycetes</taxon>
        <taxon>Debaryomycetaceae</taxon>
        <taxon>Debaryomyces</taxon>
    </lineage>
</organism>
<sequence>MPTDKSWYDVVHQSSDLIVRTTYNIMADLERYTPGEAYTTRLLAIISSTMSIFAGIIGIYFLLAIDYKKRVFRHQLIFFLILYDCIKALFLLLYPARVVAKASVYYDLNFCKVVGFFTALSIEGSDIAILSFAIHIALLVFKPNQTVKRGMSYEGGLFRYRYYVYAISILLPILLASLAFINGMGYEPLTNWCYMPTRPLWYRLVLSWIPRYLIIISIFVIYGCVYHHVTRQYSNVRNTMVGTEEADHQNTSIWKKFSKALGFVLFLNVILSDSSKGDGNSDTPINEEQQADDQSRETPINNNHNLMPGNLNDDALQQFRKRQTQVERQMKTIFIYPVSYIILWIFPLIVHALDFKYGLSRKPIVWLNSISAFMQPLNCTVDTIVFLIRERPWKIITSEVDISPTENYTYPRWRHFISFLPLFSLPKSYIIQQSELKDPPDFALNNSFSDSNFPDYSKILSDTHNTNINTTQSTPSQLNINKHAYSMSPNTYSQDDNLEKGHSLEHNSSDQESPDEMDFTEFLKMGPIS</sequence>
<keyword evidence="4 6" id="KW-0472">Membrane</keyword>
<dbReference type="Pfam" id="PF11710">
    <property type="entry name" value="Git3"/>
    <property type="match status" value="1"/>
</dbReference>
<keyword evidence="3 6" id="KW-1133">Transmembrane helix</keyword>
<dbReference type="PROSITE" id="PS50262">
    <property type="entry name" value="G_PROTEIN_RECEP_F1_2"/>
    <property type="match status" value="1"/>
</dbReference>
<evidence type="ECO:0000256" key="4">
    <source>
        <dbReference type="ARBA" id="ARBA00023136"/>
    </source>
</evidence>
<feature type="transmembrane region" description="Helical" evidence="6">
    <location>
        <begin position="42"/>
        <end position="64"/>
    </location>
</feature>
<dbReference type="EMBL" id="CR382133">
    <property type="protein sequence ID" value="CAG84928.2"/>
    <property type="molecule type" value="Genomic_DNA"/>
</dbReference>
<dbReference type="RefSeq" id="XP_456949.2">
    <property type="nucleotide sequence ID" value="XM_456949.2"/>
</dbReference>
<feature type="compositionally biased region" description="Basic and acidic residues" evidence="5">
    <location>
        <begin position="497"/>
        <end position="509"/>
    </location>
</feature>
<dbReference type="AlphaFoldDB" id="Q6BXX0"/>
<evidence type="ECO:0000313" key="9">
    <source>
        <dbReference type="Proteomes" id="UP000000599"/>
    </source>
</evidence>
<evidence type="ECO:0000256" key="2">
    <source>
        <dbReference type="ARBA" id="ARBA00022692"/>
    </source>
</evidence>
<evidence type="ECO:0000259" key="7">
    <source>
        <dbReference type="PROSITE" id="PS50262"/>
    </source>
</evidence>
<proteinExistence type="predicted"/>
<dbReference type="STRING" id="284592.Q6BXX0"/>
<keyword evidence="9" id="KW-1185">Reference proteome</keyword>
<feature type="transmembrane region" description="Helical" evidence="6">
    <location>
        <begin position="201"/>
        <end position="225"/>
    </location>
</feature>
<feature type="transmembrane region" description="Helical" evidence="6">
    <location>
        <begin position="76"/>
        <end position="96"/>
    </location>
</feature>
<feature type="region of interest" description="Disordered" evidence="5">
    <location>
        <begin position="275"/>
        <end position="309"/>
    </location>
</feature>
<dbReference type="InterPro" id="IPR017452">
    <property type="entry name" value="GPCR_Rhodpsn_7TM"/>
</dbReference>
<reference evidence="8 9" key="1">
    <citation type="journal article" date="2004" name="Nature">
        <title>Genome evolution in yeasts.</title>
        <authorList>
            <consortium name="Genolevures"/>
            <person name="Dujon B."/>
            <person name="Sherman D."/>
            <person name="Fischer G."/>
            <person name="Durrens P."/>
            <person name="Casaregola S."/>
            <person name="Lafontaine I."/>
            <person name="de Montigny J."/>
            <person name="Marck C."/>
            <person name="Neuveglise C."/>
            <person name="Talla E."/>
            <person name="Goffard N."/>
            <person name="Frangeul L."/>
            <person name="Aigle M."/>
            <person name="Anthouard V."/>
            <person name="Babour A."/>
            <person name="Barbe V."/>
            <person name="Barnay S."/>
            <person name="Blanchin S."/>
            <person name="Beckerich J.M."/>
            <person name="Beyne E."/>
            <person name="Bleykasten C."/>
            <person name="Boisrame A."/>
            <person name="Boyer J."/>
            <person name="Cattolico L."/>
            <person name="Confanioleri F."/>
            <person name="de Daruvar A."/>
            <person name="Despons L."/>
            <person name="Fabre E."/>
            <person name="Fairhead C."/>
            <person name="Ferry-Dumazet H."/>
            <person name="Groppi A."/>
            <person name="Hantraye F."/>
            <person name="Hennequin C."/>
            <person name="Jauniaux N."/>
            <person name="Joyet P."/>
            <person name="Kachouri R."/>
            <person name="Kerrest A."/>
            <person name="Koszul R."/>
            <person name="Lemaire M."/>
            <person name="Lesur I."/>
            <person name="Ma L."/>
            <person name="Muller H."/>
            <person name="Nicaud J.M."/>
            <person name="Nikolski M."/>
            <person name="Oztas S."/>
            <person name="Ozier-Kalogeropoulos O."/>
            <person name="Pellenz S."/>
            <person name="Potier S."/>
            <person name="Richard G.F."/>
            <person name="Straub M.L."/>
            <person name="Suleau A."/>
            <person name="Swennene D."/>
            <person name="Tekaia F."/>
            <person name="Wesolowski-Louvel M."/>
            <person name="Westhof E."/>
            <person name="Wirth B."/>
            <person name="Zeniou-Meyer M."/>
            <person name="Zivanovic I."/>
            <person name="Bolotin-Fukuhara M."/>
            <person name="Thierry A."/>
            <person name="Bouchier C."/>
            <person name="Caudron B."/>
            <person name="Scarpelli C."/>
            <person name="Gaillardin C."/>
            <person name="Weissenbach J."/>
            <person name="Wincker P."/>
            <person name="Souciet J.L."/>
        </authorList>
    </citation>
    <scope>NUCLEOTIDE SEQUENCE [LARGE SCALE GENOMIC DNA]</scope>
    <source>
        <strain evidence="9">ATCC 36239 / CBS 767 / BCRC 21394 / JCM 1990 / NBRC 0083 / IGC 2968</strain>
    </source>
</reference>
<dbReference type="InterPro" id="IPR022596">
    <property type="entry name" value="GPR1/2/3_C"/>
</dbReference>
<feature type="transmembrane region" description="Helical" evidence="6">
    <location>
        <begin position="333"/>
        <end position="353"/>
    </location>
</feature>
<dbReference type="Proteomes" id="UP000000599">
    <property type="component" value="Chromosome A"/>
</dbReference>
<protein>
    <submittedName>
        <fullName evidence="8">DEHA2A14256p</fullName>
    </submittedName>
</protein>